<proteinExistence type="predicted"/>
<protein>
    <recommendedName>
        <fullName evidence="1">Nucleotidyl transferase domain-containing protein</fullName>
    </recommendedName>
</protein>
<dbReference type="SUPFAM" id="SSF53448">
    <property type="entry name" value="Nucleotide-diphospho-sugar transferases"/>
    <property type="match status" value="1"/>
</dbReference>
<dbReference type="PATRIC" id="fig|1365253.3.peg.41"/>
<sequence>MDVIVLVGGKGTRLRSVVNNLPKPLAPIGNRPFFDLVLHKLRDAFGHDLHLILATGHMHECFEQYAYANQAHAKISLSCETQPLGTGGAIRHAMQLSTQEHILVLNGDCYFDIDYRDFAQQVTNKSAVCLAAAHVPDISRFGALTIGPNTGLVTEFLEKGKQGAGYINAGVYLISKTEFLASTPNIPFSFEQYLSEYAVTKALYSQCYKAEFIDIGTPDDYKKAQSMLKHLT</sequence>
<dbReference type="RefSeq" id="WP_063375175.1">
    <property type="nucleotide sequence ID" value="NZ_AUXT01000001.1"/>
</dbReference>
<dbReference type="InterPro" id="IPR050486">
    <property type="entry name" value="Mannose-1P_guanyltransferase"/>
</dbReference>
<accession>A0A167I388</accession>
<organism evidence="2 3">
    <name type="scientific">Pseudoalteromonas luteoviolacea NCIMB 1942</name>
    <dbReference type="NCBI Taxonomy" id="1365253"/>
    <lineage>
        <taxon>Bacteria</taxon>
        <taxon>Pseudomonadati</taxon>
        <taxon>Pseudomonadota</taxon>
        <taxon>Gammaproteobacteria</taxon>
        <taxon>Alteromonadales</taxon>
        <taxon>Pseudoalteromonadaceae</taxon>
        <taxon>Pseudoalteromonas</taxon>
    </lineage>
</organism>
<dbReference type="InterPro" id="IPR005835">
    <property type="entry name" value="NTP_transferase_dom"/>
</dbReference>
<dbReference type="Proteomes" id="UP000076587">
    <property type="component" value="Unassembled WGS sequence"/>
</dbReference>
<feature type="domain" description="Nucleotidyl transferase" evidence="1">
    <location>
        <begin position="4"/>
        <end position="227"/>
    </location>
</feature>
<comment type="caution">
    <text evidence="2">The sequence shown here is derived from an EMBL/GenBank/DDBJ whole genome shotgun (WGS) entry which is preliminary data.</text>
</comment>
<dbReference type="Gene3D" id="3.90.550.10">
    <property type="entry name" value="Spore Coat Polysaccharide Biosynthesis Protein SpsA, Chain A"/>
    <property type="match status" value="1"/>
</dbReference>
<name>A0A167I388_9GAMM</name>
<dbReference type="Pfam" id="PF00483">
    <property type="entry name" value="NTP_transferase"/>
    <property type="match status" value="1"/>
</dbReference>
<evidence type="ECO:0000313" key="2">
    <source>
        <dbReference type="EMBL" id="KZN58837.1"/>
    </source>
</evidence>
<dbReference type="EMBL" id="AUXT01000001">
    <property type="protein sequence ID" value="KZN58837.1"/>
    <property type="molecule type" value="Genomic_DNA"/>
</dbReference>
<gene>
    <name evidence="2" type="ORF">N482_00190</name>
</gene>
<dbReference type="InterPro" id="IPR029044">
    <property type="entry name" value="Nucleotide-diphossugar_trans"/>
</dbReference>
<evidence type="ECO:0000259" key="1">
    <source>
        <dbReference type="Pfam" id="PF00483"/>
    </source>
</evidence>
<dbReference type="OrthoDB" id="9788272at2"/>
<reference evidence="2 3" key="1">
    <citation type="submission" date="2013-07" db="EMBL/GenBank/DDBJ databases">
        <title>Comparative Genomic and Metabolomic Analysis of Twelve Strains of Pseudoalteromonas luteoviolacea.</title>
        <authorList>
            <person name="Vynne N.G."/>
            <person name="Mansson M."/>
            <person name="Gram L."/>
        </authorList>
    </citation>
    <scope>NUCLEOTIDE SEQUENCE [LARGE SCALE GENOMIC DNA]</scope>
    <source>
        <strain evidence="2 3">NCIMB 1942</strain>
    </source>
</reference>
<dbReference type="AlphaFoldDB" id="A0A167I388"/>
<dbReference type="PANTHER" id="PTHR22572">
    <property type="entry name" value="SUGAR-1-PHOSPHATE GUANYL TRANSFERASE"/>
    <property type="match status" value="1"/>
</dbReference>
<evidence type="ECO:0000313" key="3">
    <source>
        <dbReference type="Proteomes" id="UP000076587"/>
    </source>
</evidence>